<organism evidence="12 13">
    <name type="scientific">Massilicoli timonensis</name>
    <dbReference type="NCBI Taxonomy" id="2015901"/>
    <lineage>
        <taxon>Bacteria</taxon>
        <taxon>Bacillati</taxon>
        <taxon>Bacillota</taxon>
        <taxon>Erysipelotrichia</taxon>
        <taxon>Erysipelotrichales</taxon>
        <taxon>Erysipelotrichaceae</taxon>
        <taxon>Massilicoli</taxon>
    </lineage>
</organism>
<evidence type="ECO:0000256" key="2">
    <source>
        <dbReference type="ARBA" id="ARBA00001966"/>
    </source>
</evidence>
<evidence type="ECO:0000259" key="11">
    <source>
        <dbReference type="Pfam" id="PF07992"/>
    </source>
</evidence>
<evidence type="ECO:0000256" key="8">
    <source>
        <dbReference type="ARBA" id="ARBA00023004"/>
    </source>
</evidence>
<evidence type="ECO:0000256" key="4">
    <source>
        <dbReference type="ARBA" id="ARBA00022630"/>
    </source>
</evidence>
<comment type="similarity">
    <text evidence="3">In the N-terminal section; belongs to the NADH:flavin oxidoreductase/NADH oxidase family.</text>
</comment>
<keyword evidence="6" id="KW-0479">Metal-binding</keyword>
<sequence length="620" mass="68739">MKEAYRCLFEPIKINQLTLQNRVIAAPTSPFSIDKIACKAGLIVMGSGGINVKGAWWDTPYLFSKYEREKTRHTLNQLKAGGSRVSLELIHMGLYNRGAETVGPCDGVNDEGTRIRALTETELAELAEKFAEAALDAKQFGFDMVMLHFAHGWLPAQFLSPAWNKRTDHYGGVLENRMRFPLMILKQVRKAVGPDFPIDLRISAVEWIEEGITFADTKQFLTEAQKYVDMINLSAGTDMNKQGCIHMATTPFAPHNVNAHYARELKQTLAIPIAVVGGILEADDAAAILTKGQADLVTIGRALIADPKWLRKIMEGKEEDIVPCLRCSYCLHWTTDRINVGCSVNPRYLNEDLLPETILPAAVSKKVVIIGGGISGMRSAITCAARGHQVILYEKEKDLGGVLRFCDHVEDKTELRRYRDYLIHQIKQLPITLKLGEMPSRESLLAMEPQALLIAVGAVSIIPRLEGKAYAIKALDAYEQIDSLSDKIVIIGGGSIGCELALTLAKKGRHVTILEAGNVLHRQDNRAYDLAIEEQLAKYKQSISIYKEVDCSEITAEGVWSKDGIFYEGQVILACGMKPNKEMAERYQGICADTYLLGDCRKVGKVKDTSADGTFLPYYL</sequence>
<protein>
    <submittedName>
        <fullName evidence="12">FAD-dependent oxidoreductase</fullName>
    </submittedName>
</protein>
<dbReference type="RefSeq" id="WP_178200055.1">
    <property type="nucleotide sequence ID" value="NZ_CALVCM010000016.1"/>
</dbReference>
<keyword evidence="5" id="KW-0288">FMN</keyword>
<dbReference type="PANTHER" id="PTHR42917:SF2">
    <property type="entry name" value="2,4-DIENOYL-COA REDUCTASE [(2E)-ENOYL-COA-PRODUCING]"/>
    <property type="match status" value="1"/>
</dbReference>
<dbReference type="Pfam" id="PF07992">
    <property type="entry name" value="Pyr_redox_2"/>
    <property type="match status" value="1"/>
</dbReference>
<evidence type="ECO:0000259" key="10">
    <source>
        <dbReference type="Pfam" id="PF00724"/>
    </source>
</evidence>
<reference evidence="12 13" key="1">
    <citation type="submission" date="2022-06" db="EMBL/GenBank/DDBJ databases">
        <title>Isolation of gut microbiota from human fecal samples.</title>
        <authorList>
            <person name="Pamer E.G."/>
            <person name="Barat B."/>
            <person name="Waligurski E."/>
            <person name="Medina S."/>
            <person name="Paddock L."/>
            <person name="Mostad J."/>
        </authorList>
    </citation>
    <scope>NUCLEOTIDE SEQUENCE [LARGE SCALE GENOMIC DNA]</scope>
    <source>
        <strain evidence="12 13">DFI.6.1</strain>
    </source>
</reference>
<keyword evidence="8" id="KW-0408">Iron</keyword>
<keyword evidence="9" id="KW-0411">Iron-sulfur</keyword>
<evidence type="ECO:0000256" key="7">
    <source>
        <dbReference type="ARBA" id="ARBA00023002"/>
    </source>
</evidence>
<gene>
    <name evidence="12" type="ORF">NE663_00070</name>
</gene>
<evidence type="ECO:0000256" key="3">
    <source>
        <dbReference type="ARBA" id="ARBA00011048"/>
    </source>
</evidence>
<dbReference type="SUPFAM" id="SSF51395">
    <property type="entry name" value="FMN-linked oxidoreductases"/>
    <property type="match status" value="1"/>
</dbReference>
<accession>A0ABT1SHF8</accession>
<dbReference type="Gene3D" id="3.40.50.720">
    <property type="entry name" value="NAD(P)-binding Rossmann-like Domain"/>
    <property type="match status" value="1"/>
</dbReference>
<dbReference type="Gene3D" id="3.20.20.70">
    <property type="entry name" value="Aldolase class I"/>
    <property type="match status" value="1"/>
</dbReference>
<evidence type="ECO:0000313" key="13">
    <source>
        <dbReference type="Proteomes" id="UP001524435"/>
    </source>
</evidence>
<dbReference type="InterPro" id="IPR051793">
    <property type="entry name" value="NADH:flavin_oxidoreductase"/>
</dbReference>
<dbReference type="EMBL" id="JANGCH010000001">
    <property type="protein sequence ID" value="MCQ5120656.1"/>
    <property type="molecule type" value="Genomic_DNA"/>
</dbReference>
<dbReference type="InterPro" id="IPR001155">
    <property type="entry name" value="OxRdtase_FMN_N"/>
</dbReference>
<name>A0ABT1SHF8_9FIRM</name>
<dbReference type="Gene3D" id="3.50.50.60">
    <property type="entry name" value="FAD/NAD(P)-binding domain"/>
    <property type="match status" value="1"/>
</dbReference>
<keyword evidence="4" id="KW-0285">Flavoprotein</keyword>
<dbReference type="InterPro" id="IPR013785">
    <property type="entry name" value="Aldolase_TIM"/>
</dbReference>
<dbReference type="SUPFAM" id="SSF51905">
    <property type="entry name" value="FAD/NAD(P)-binding domain"/>
    <property type="match status" value="1"/>
</dbReference>
<dbReference type="InterPro" id="IPR036188">
    <property type="entry name" value="FAD/NAD-bd_sf"/>
</dbReference>
<comment type="cofactor">
    <cofactor evidence="2">
        <name>[4Fe-4S] cluster</name>
        <dbReference type="ChEBI" id="CHEBI:49883"/>
    </cofactor>
</comment>
<evidence type="ECO:0000256" key="9">
    <source>
        <dbReference type="ARBA" id="ARBA00023014"/>
    </source>
</evidence>
<keyword evidence="7" id="KW-0560">Oxidoreductase</keyword>
<dbReference type="Proteomes" id="UP001524435">
    <property type="component" value="Unassembled WGS sequence"/>
</dbReference>
<evidence type="ECO:0000256" key="6">
    <source>
        <dbReference type="ARBA" id="ARBA00022723"/>
    </source>
</evidence>
<dbReference type="PANTHER" id="PTHR42917">
    <property type="entry name" value="2,4-DIENOYL-COA REDUCTASE"/>
    <property type="match status" value="1"/>
</dbReference>
<keyword evidence="13" id="KW-1185">Reference proteome</keyword>
<dbReference type="InterPro" id="IPR023753">
    <property type="entry name" value="FAD/NAD-binding_dom"/>
</dbReference>
<evidence type="ECO:0000313" key="12">
    <source>
        <dbReference type="EMBL" id="MCQ5120656.1"/>
    </source>
</evidence>
<feature type="domain" description="FAD/NAD(P)-binding" evidence="11">
    <location>
        <begin position="365"/>
        <end position="586"/>
    </location>
</feature>
<dbReference type="Pfam" id="PF00724">
    <property type="entry name" value="Oxidored_FMN"/>
    <property type="match status" value="1"/>
</dbReference>
<dbReference type="CDD" id="cd02803">
    <property type="entry name" value="OYE_like_FMN_family"/>
    <property type="match status" value="1"/>
</dbReference>
<evidence type="ECO:0000256" key="5">
    <source>
        <dbReference type="ARBA" id="ARBA00022643"/>
    </source>
</evidence>
<comment type="caution">
    <text evidence="12">The sequence shown here is derived from an EMBL/GenBank/DDBJ whole genome shotgun (WGS) entry which is preliminary data.</text>
</comment>
<comment type="cofactor">
    <cofactor evidence="1">
        <name>FMN</name>
        <dbReference type="ChEBI" id="CHEBI:58210"/>
    </cofactor>
</comment>
<evidence type="ECO:0000256" key="1">
    <source>
        <dbReference type="ARBA" id="ARBA00001917"/>
    </source>
</evidence>
<dbReference type="PRINTS" id="PR00368">
    <property type="entry name" value="FADPNR"/>
</dbReference>
<feature type="domain" description="NADH:flavin oxidoreductase/NADH oxidase N-terminal" evidence="10">
    <location>
        <begin position="8"/>
        <end position="318"/>
    </location>
</feature>
<proteinExistence type="inferred from homology"/>